<dbReference type="InterPro" id="IPR018335">
    <property type="entry name" value="Tscrpt_reg_HTH_Crp-type_CS"/>
</dbReference>
<dbReference type="PROSITE" id="PS00042">
    <property type="entry name" value="HTH_CRP_1"/>
    <property type="match status" value="1"/>
</dbReference>
<organism evidence="6 7">
    <name type="scientific">Aurantimonas manganoxydans (strain ATCC BAA-1229 / DSM 21871 / SI85-9A1)</name>
    <dbReference type="NCBI Taxonomy" id="287752"/>
    <lineage>
        <taxon>Bacteria</taxon>
        <taxon>Pseudomonadati</taxon>
        <taxon>Pseudomonadota</taxon>
        <taxon>Alphaproteobacteria</taxon>
        <taxon>Hyphomicrobiales</taxon>
        <taxon>Aurantimonadaceae</taxon>
        <taxon>Aurantimonas</taxon>
    </lineage>
</organism>
<dbReference type="RefSeq" id="WP_009210096.1">
    <property type="nucleotide sequence ID" value="NZ_BBWP01000044.1"/>
</dbReference>
<evidence type="ECO:0000259" key="5">
    <source>
        <dbReference type="PROSITE" id="PS51063"/>
    </source>
</evidence>
<evidence type="ECO:0000313" key="7">
    <source>
        <dbReference type="Proteomes" id="UP000000321"/>
    </source>
</evidence>
<evidence type="ECO:0000313" key="6">
    <source>
        <dbReference type="EMBL" id="EAS51457.1"/>
    </source>
</evidence>
<keyword evidence="1" id="KW-0805">Transcription regulation</keyword>
<keyword evidence="3" id="KW-0804">Transcription</keyword>
<reference evidence="6 7" key="1">
    <citation type="journal article" date="2008" name="Appl. Environ. Microbiol.">
        <title>Genomic insights into Mn(II) oxidation by the marine alphaproteobacterium Aurantimonas sp. strain SI85-9A1.</title>
        <authorList>
            <person name="Dick G.J."/>
            <person name="Podell S."/>
            <person name="Johnson H.A."/>
            <person name="Rivera-Espinoza Y."/>
            <person name="Bernier-Latmani R."/>
            <person name="McCarthy J.K."/>
            <person name="Torpey J.W."/>
            <person name="Clement B.G."/>
            <person name="Gaasterland T."/>
            <person name="Tebo B.M."/>
        </authorList>
    </citation>
    <scope>NUCLEOTIDE SEQUENCE [LARGE SCALE GENOMIC DNA]</scope>
    <source>
        <strain evidence="6 7">SI85-9A1</strain>
    </source>
</reference>
<dbReference type="GO" id="GO:0005829">
    <property type="term" value="C:cytosol"/>
    <property type="evidence" value="ECO:0007669"/>
    <property type="project" value="TreeGrafter"/>
</dbReference>
<accession>Q1YMC4</accession>
<evidence type="ECO:0000256" key="4">
    <source>
        <dbReference type="ARBA" id="ARBA00023231"/>
    </source>
</evidence>
<dbReference type="SUPFAM" id="SSF46785">
    <property type="entry name" value="Winged helix' DNA-binding domain"/>
    <property type="match status" value="1"/>
</dbReference>
<keyword evidence="7" id="KW-1185">Reference proteome</keyword>
<dbReference type="Gene3D" id="1.10.10.10">
    <property type="entry name" value="Winged helix-like DNA-binding domain superfamily/Winged helix DNA-binding domain"/>
    <property type="match status" value="1"/>
</dbReference>
<dbReference type="PROSITE" id="PS51063">
    <property type="entry name" value="HTH_CRP_2"/>
    <property type="match status" value="1"/>
</dbReference>
<dbReference type="InterPro" id="IPR012318">
    <property type="entry name" value="HTH_CRP"/>
</dbReference>
<protein>
    <submittedName>
        <fullName evidence="6">Putative transcriptional regulator, crp family</fullName>
    </submittedName>
</protein>
<dbReference type="Proteomes" id="UP000000321">
    <property type="component" value="Unassembled WGS sequence"/>
</dbReference>
<dbReference type="FunFam" id="1.10.10.10:FF:000028">
    <property type="entry name" value="Fumarate/nitrate reduction transcriptional regulator Fnr"/>
    <property type="match status" value="1"/>
</dbReference>
<comment type="caution">
    <text evidence="6">The sequence shown here is derived from an EMBL/GenBank/DDBJ whole genome shotgun (WGS) entry which is preliminary data.</text>
</comment>
<dbReference type="InterPro" id="IPR036388">
    <property type="entry name" value="WH-like_DNA-bd_sf"/>
</dbReference>
<evidence type="ECO:0000256" key="3">
    <source>
        <dbReference type="ARBA" id="ARBA00023163"/>
    </source>
</evidence>
<name>Q1YMC4_AURMS</name>
<dbReference type="EMBL" id="AAPJ01000001">
    <property type="protein sequence ID" value="EAS51457.1"/>
    <property type="molecule type" value="Genomic_DNA"/>
</dbReference>
<feature type="domain" description="HTH crp-type" evidence="5">
    <location>
        <begin position="157"/>
        <end position="226"/>
    </location>
</feature>
<dbReference type="SMART" id="SM00419">
    <property type="entry name" value="HTH_CRP"/>
    <property type="match status" value="1"/>
</dbReference>
<dbReference type="InterPro" id="IPR050397">
    <property type="entry name" value="Env_Response_Regulators"/>
</dbReference>
<dbReference type="PRINTS" id="PR00034">
    <property type="entry name" value="HTHCRP"/>
</dbReference>
<dbReference type="Gene3D" id="2.60.120.10">
    <property type="entry name" value="Jelly Rolls"/>
    <property type="match status" value="1"/>
</dbReference>
<gene>
    <name evidence="6" type="ORF">SI859A1_02273</name>
</gene>
<dbReference type="Pfam" id="PF13545">
    <property type="entry name" value="HTH_Crp_2"/>
    <property type="match status" value="1"/>
</dbReference>
<dbReference type="AlphaFoldDB" id="Q1YMC4"/>
<dbReference type="PANTHER" id="PTHR24567:SF75">
    <property type="entry name" value="FUMARATE AND NITRATE REDUCTION REGULATORY PROTEIN"/>
    <property type="match status" value="1"/>
</dbReference>
<dbReference type="InterPro" id="IPR000595">
    <property type="entry name" value="cNMP-bd_dom"/>
</dbReference>
<sequence length="233" mass="25427">MTTVLAMRSERDSTAGHLAAEALRAGPQAAPRPETGSVTIAGQVLNFAQDSEIYAECSEVRSFYKVVGGVVRTCKFLSDGRRQIEGFHSAGDIFGLELGDTHGLSAEAVSDCTIVAYRWRGLSAAAARNDQMAPQVFQFAMQCLQRAQQHALLLGRRSAAQRVAAFLVEMADDEEPATVHLAMTRQDIADYLGLTIETVSRTLSQFERDRVIALPSTRHVVLEDRDALMALND</sequence>
<dbReference type="HOGENOM" id="CLU_075053_0_1_5"/>
<dbReference type="InterPro" id="IPR014710">
    <property type="entry name" value="RmlC-like_jellyroll"/>
</dbReference>
<dbReference type="GO" id="GO:0003677">
    <property type="term" value="F:DNA binding"/>
    <property type="evidence" value="ECO:0007669"/>
    <property type="project" value="UniProtKB-KW"/>
</dbReference>
<dbReference type="OrthoDB" id="667966at2"/>
<evidence type="ECO:0000256" key="2">
    <source>
        <dbReference type="ARBA" id="ARBA00023125"/>
    </source>
</evidence>
<proteinExistence type="predicted"/>
<dbReference type="Pfam" id="PF00027">
    <property type="entry name" value="cNMP_binding"/>
    <property type="match status" value="1"/>
</dbReference>
<keyword evidence="4" id="KW-0535">Nitrogen fixation</keyword>
<dbReference type="InterPro" id="IPR036390">
    <property type="entry name" value="WH_DNA-bd_sf"/>
</dbReference>
<dbReference type="CDD" id="cd00092">
    <property type="entry name" value="HTH_CRP"/>
    <property type="match status" value="1"/>
</dbReference>
<keyword evidence="2" id="KW-0238">DNA-binding</keyword>
<dbReference type="InterPro" id="IPR018490">
    <property type="entry name" value="cNMP-bd_dom_sf"/>
</dbReference>
<dbReference type="BioCyc" id="AURANTIMONAS:SI859A1_02273-MONOMER"/>
<dbReference type="CDD" id="cd00038">
    <property type="entry name" value="CAP_ED"/>
    <property type="match status" value="1"/>
</dbReference>
<dbReference type="GO" id="GO:0003700">
    <property type="term" value="F:DNA-binding transcription factor activity"/>
    <property type="evidence" value="ECO:0007669"/>
    <property type="project" value="InterPro"/>
</dbReference>
<dbReference type="PANTHER" id="PTHR24567">
    <property type="entry name" value="CRP FAMILY TRANSCRIPTIONAL REGULATORY PROTEIN"/>
    <property type="match status" value="1"/>
</dbReference>
<dbReference type="SUPFAM" id="SSF51206">
    <property type="entry name" value="cAMP-binding domain-like"/>
    <property type="match status" value="1"/>
</dbReference>
<evidence type="ECO:0000256" key="1">
    <source>
        <dbReference type="ARBA" id="ARBA00023015"/>
    </source>
</evidence>